<feature type="region of interest" description="Disordered" evidence="3">
    <location>
        <begin position="24"/>
        <end position="70"/>
    </location>
</feature>
<dbReference type="SUPFAM" id="SSF48452">
    <property type="entry name" value="TPR-like"/>
    <property type="match status" value="2"/>
</dbReference>
<proteinExistence type="predicted"/>
<dbReference type="RefSeq" id="WP_248204619.1">
    <property type="nucleotide sequence ID" value="NZ_JALNMH010000001.1"/>
</dbReference>
<evidence type="ECO:0000313" key="6">
    <source>
        <dbReference type="Proteomes" id="UP001431449"/>
    </source>
</evidence>
<dbReference type="PANTHER" id="PTHR44186">
    <property type="match status" value="1"/>
</dbReference>
<feature type="signal peptide" evidence="4">
    <location>
        <begin position="1"/>
        <end position="25"/>
    </location>
</feature>
<keyword evidence="6" id="KW-1185">Reference proteome</keyword>
<gene>
    <name evidence="5" type="ORF">M0G41_02040</name>
</gene>
<feature type="chain" id="PRO_5047528929" evidence="4">
    <location>
        <begin position="26"/>
        <end position="419"/>
    </location>
</feature>
<dbReference type="InterPro" id="IPR011990">
    <property type="entry name" value="TPR-like_helical_dom_sf"/>
</dbReference>
<dbReference type="Gene3D" id="1.25.40.10">
    <property type="entry name" value="Tetratricopeptide repeat domain"/>
    <property type="match status" value="3"/>
</dbReference>
<keyword evidence="2" id="KW-0802">TPR repeat</keyword>
<dbReference type="EMBL" id="JALNMH010000001">
    <property type="protein sequence ID" value="MCK7592446.1"/>
    <property type="molecule type" value="Genomic_DNA"/>
</dbReference>
<protein>
    <submittedName>
        <fullName evidence="5">Tetratricopeptide repeat protein</fullName>
    </submittedName>
</protein>
<dbReference type="Pfam" id="PF13432">
    <property type="entry name" value="TPR_16"/>
    <property type="match status" value="1"/>
</dbReference>
<dbReference type="InterPro" id="IPR019734">
    <property type="entry name" value="TPR_rpt"/>
</dbReference>
<dbReference type="SMART" id="SM00028">
    <property type="entry name" value="TPR"/>
    <property type="match status" value="6"/>
</dbReference>
<sequence length="419" mass="46902">MRLANLLKTAVLFLLLAAIAAPADAQRNRKDDKPEPAYPNATREDPDPKQSRRMQSKVKKMYELSQEDNPTATEAAALEVLESKLSTPYEKSLASQIIAVSYIDRDDYDSAVTYFEKALQENGLPNDSHYQIMYQIAQLHMSDERYDQALAYLDRFFTETRSEKAEALAIKGNILYRLERFPEAIDTLSKAIAATEEPQSSWYQLLMAAYADTEQFDKAGEVAEQLLQKDPNDKALIRNLASIYINADLNDKALVLLEGAKAKGLLTEERDYRQLYQLYHFAEKEPQAIATIQEGLDKGILKPSLEVYRTMAEANYFSENIPAAIEAYKKAAAFAQDGEISLNLARVLYEEARWNEAKASAKEALAKGIRRPGDAHIVLGGAELELGNRAAAIAAYREAAKYPETENNARAWLKSAGVK</sequence>
<feature type="compositionally biased region" description="Basic and acidic residues" evidence="3">
    <location>
        <begin position="26"/>
        <end position="35"/>
    </location>
</feature>
<evidence type="ECO:0000313" key="5">
    <source>
        <dbReference type="EMBL" id="MCK7592446.1"/>
    </source>
</evidence>
<evidence type="ECO:0000256" key="4">
    <source>
        <dbReference type="SAM" id="SignalP"/>
    </source>
</evidence>
<reference evidence="5" key="1">
    <citation type="submission" date="2022-04" db="EMBL/GenBank/DDBJ databases">
        <title>Lysobacter sp. CAU 1642 isolated from sea sand.</title>
        <authorList>
            <person name="Kim W."/>
        </authorList>
    </citation>
    <scope>NUCLEOTIDE SEQUENCE</scope>
    <source>
        <strain evidence="5">CAU 1642</strain>
    </source>
</reference>
<name>A0ABT0GD26_9GAMM</name>
<organism evidence="5 6">
    <name type="scientific">Pseudomarimonas salicorniae</name>
    <dbReference type="NCBI Taxonomy" id="2933270"/>
    <lineage>
        <taxon>Bacteria</taxon>
        <taxon>Pseudomonadati</taxon>
        <taxon>Pseudomonadota</taxon>
        <taxon>Gammaproteobacteria</taxon>
        <taxon>Lysobacterales</taxon>
        <taxon>Lysobacteraceae</taxon>
        <taxon>Pseudomarimonas</taxon>
    </lineage>
</organism>
<evidence type="ECO:0000256" key="3">
    <source>
        <dbReference type="SAM" id="MobiDB-lite"/>
    </source>
</evidence>
<comment type="caution">
    <text evidence="5">The sequence shown here is derived from an EMBL/GenBank/DDBJ whole genome shotgun (WGS) entry which is preliminary data.</text>
</comment>
<keyword evidence="4" id="KW-0732">Signal</keyword>
<keyword evidence="1" id="KW-0677">Repeat</keyword>
<dbReference type="Pfam" id="PF12895">
    <property type="entry name" value="ANAPC3"/>
    <property type="match status" value="1"/>
</dbReference>
<accession>A0ABT0GD26</accession>
<dbReference type="Proteomes" id="UP001431449">
    <property type="component" value="Unassembled WGS sequence"/>
</dbReference>
<dbReference type="Pfam" id="PF14559">
    <property type="entry name" value="TPR_19"/>
    <property type="match status" value="1"/>
</dbReference>
<dbReference type="PANTHER" id="PTHR44186:SF1">
    <property type="entry name" value="BARDET-BIEDL SYNDROME 4 PROTEIN"/>
    <property type="match status" value="1"/>
</dbReference>
<evidence type="ECO:0000256" key="1">
    <source>
        <dbReference type="ARBA" id="ARBA00022737"/>
    </source>
</evidence>
<evidence type="ECO:0000256" key="2">
    <source>
        <dbReference type="ARBA" id="ARBA00022803"/>
    </source>
</evidence>